<dbReference type="Gene3D" id="3.20.20.80">
    <property type="entry name" value="Glycosidases"/>
    <property type="match status" value="1"/>
</dbReference>
<dbReference type="InterPro" id="IPR017853">
    <property type="entry name" value="GH"/>
</dbReference>
<dbReference type="Pfam" id="PF08532">
    <property type="entry name" value="Glyco_hydro_42M"/>
    <property type="match status" value="1"/>
</dbReference>
<evidence type="ECO:0000259" key="12">
    <source>
        <dbReference type="Pfam" id="PF08533"/>
    </source>
</evidence>
<dbReference type="Proteomes" id="UP000249986">
    <property type="component" value="Unassembled WGS sequence"/>
</dbReference>
<evidence type="ECO:0000256" key="8">
    <source>
        <dbReference type="PIRSR" id="PIRSR001084-2"/>
    </source>
</evidence>
<dbReference type="Pfam" id="PF08533">
    <property type="entry name" value="Glyco_hydro_42C"/>
    <property type="match status" value="1"/>
</dbReference>
<comment type="catalytic activity">
    <reaction evidence="1 6">
        <text>Hydrolysis of terminal non-reducing beta-D-galactose residues in beta-D-galactosides.</text>
        <dbReference type="EC" id="3.2.1.23"/>
    </reaction>
</comment>
<feature type="binding site" evidence="9">
    <location>
        <position position="167"/>
    </location>
    <ligand>
        <name>Zn(2+)</name>
        <dbReference type="ChEBI" id="CHEBI:29105"/>
    </ligand>
</feature>
<evidence type="ECO:0000256" key="1">
    <source>
        <dbReference type="ARBA" id="ARBA00001412"/>
    </source>
</evidence>
<evidence type="ECO:0000256" key="4">
    <source>
        <dbReference type="ARBA" id="ARBA00022801"/>
    </source>
</evidence>
<evidence type="ECO:0000256" key="3">
    <source>
        <dbReference type="ARBA" id="ARBA00012756"/>
    </source>
</evidence>
<sequence>MKNYGPISSKVTKMLHGADYNPEQWIDMPNIWGEDVRLMKLSHTNVVAVGIFSWTMLEPEEGKFNFEWLDEIMDLMHKNGNYVILATPSGAKPIWMAHKYPETLRVAPNRVRNLYGERHNHCYTSPIYREKIAIIDRLLAERYKDHPALILWHISNEFEGQCYCPLCEEAFRDFLRDKYDNDINKLNKAWWTKFWSHTYASFDEIEAPAPHGEPALHGLNLDWMRFVTHQTLDYYKHERSILKEITPDIPVTTNFHDYISLFRGIDYWKFAPYLDVVSWDNYPYWHGERTDDHEGSRIGFVHDLNRAILNGKPFMMMESSPSSTNWQPVAKLRRPGMHVLSSLQAVAHGSDTVQYFQWRKSRGSSEKFHGAVVDHCGHENTRVFKDVTKVGEILSKLDDVIGTSVEPQVAVIYDWENYWAINDAQGPRIEQKDYFETCQKHYKAFWDMSIPTDVINMDCDFSKYKVVVAPMLYMVRPGVGERLEEFVKNGGTLVTTYWSGIVDENDLCFLGGFPGPLKKVTGIWAEELDALYDEDVNYVSIEEGNSLGMKGEYEARIFCDLIHSEGAEVLATYKTDFYKGMPALTCNNFGEGQAYYIAFRNNDEFLSDFYSSLAKKLTLKRAIEIDLPKGINAQVRMDEKNEFVFFMNFSSEEKTIDIKDLDLTDMVTGEKVTKEMEIEPYGVRIVRRK</sequence>
<dbReference type="SUPFAM" id="SSF52317">
    <property type="entry name" value="Class I glutamine amidotransferase-like"/>
    <property type="match status" value="1"/>
</dbReference>
<feature type="binding site" evidence="8">
    <location>
        <position position="156"/>
    </location>
    <ligand>
        <name>substrate</name>
    </ligand>
</feature>
<evidence type="ECO:0000259" key="11">
    <source>
        <dbReference type="Pfam" id="PF08532"/>
    </source>
</evidence>
<dbReference type="InterPro" id="IPR013780">
    <property type="entry name" value="Glyco_hydro_b"/>
</dbReference>
<feature type="binding site" evidence="9">
    <location>
        <position position="164"/>
    </location>
    <ligand>
        <name>Zn(2+)</name>
        <dbReference type="ChEBI" id="CHEBI:29105"/>
    </ligand>
</feature>
<evidence type="ECO:0000256" key="5">
    <source>
        <dbReference type="ARBA" id="ARBA00023295"/>
    </source>
</evidence>
<name>A0A2X2YCE3_CLOPF</name>
<dbReference type="Gene3D" id="2.60.40.1180">
    <property type="entry name" value="Golgi alpha-mannosidase II"/>
    <property type="match status" value="1"/>
</dbReference>
<feature type="active site" description="Nucleophile" evidence="7">
    <location>
        <position position="318"/>
    </location>
</feature>
<feature type="domain" description="Glycoside hydrolase family 42 N-terminal" evidence="10">
    <location>
        <begin position="19"/>
        <end position="396"/>
    </location>
</feature>
<evidence type="ECO:0000313" key="13">
    <source>
        <dbReference type="EMBL" id="SQB61794.1"/>
    </source>
</evidence>
<dbReference type="EC" id="3.2.1.23" evidence="3 6"/>
<proteinExistence type="inferred from homology"/>
<keyword evidence="4 6" id="KW-0378">Hydrolase</keyword>
<dbReference type="InterPro" id="IPR013738">
    <property type="entry name" value="Beta_galactosidase_Trimer"/>
</dbReference>
<dbReference type="RefSeq" id="WP_111927367.1">
    <property type="nucleotide sequence ID" value="NZ_UAWG01000025.1"/>
</dbReference>
<keyword evidence="5 6" id="KW-0326">Glycosidase</keyword>
<dbReference type="Gene3D" id="3.40.50.880">
    <property type="match status" value="1"/>
</dbReference>
<dbReference type="SUPFAM" id="SSF51445">
    <property type="entry name" value="(Trans)glycosidases"/>
    <property type="match status" value="1"/>
</dbReference>
<reference evidence="13 14" key="1">
    <citation type="submission" date="2018-06" db="EMBL/GenBank/DDBJ databases">
        <authorList>
            <consortium name="Pathogen Informatics"/>
            <person name="Doyle S."/>
        </authorList>
    </citation>
    <scope>NUCLEOTIDE SEQUENCE [LARGE SCALE GENOMIC DNA]</scope>
    <source>
        <strain evidence="13 14">NCTC10719</strain>
    </source>
</reference>
<feature type="binding site" evidence="8">
    <location>
        <position position="118"/>
    </location>
    <ligand>
        <name>substrate</name>
    </ligand>
</feature>
<dbReference type="PANTHER" id="PTHR36447:SF1">
    <property type="entry name" value="BETA-GALACTOSIDASE GANA"/>
    <property type="match status" value="1"/>
</dbReference>
<dbReference type="CDD" id="cd03143">
    <property type="entry name" value="A4_beta-galactosidase_middle_domain"/>
    <property type="match status" value="1"/>
</dbReference>
<protein>
    <recommendedName>
        <fullName evidence="3 6">Beta-galactosidase</fullName>
        <shortName evidence="6">Beta-gal</shortName>
        <ecNumber evidence="3 6">3.2.1.23</ecNumber>
    </recommendedName>
</protein>
<dbReference type="Pfam" id="PF02449">
    <property type="entry name" value="Glyco_hydro_42"/>
    <property type="match status" value="1"/>
</dbReference>
<feature type="binding site" evidence="9">
    <location>
        <position position="122"/>
    </location>
    <ligand>
        <name>Zn(2+)</name>
        <dbReference type="ChEBI" id="CHEBI:29105"/>
    </ligand>
</feature>
<feature type="binding site" evidence="9">
    <location>
        <position position="162"/>
    </location>
    <ligand>
        <name>Zn(2+)</name>
        <dbReference type="ChEBI" id="CHEBI:29105"/>
    </ligand>
</feature>
<keyword evidence="9" id="KW-0479">Metal-binding</keyword>
<feature type="domain" description="Beta-galactosidase trimerisation" evidence="11">
    <location>
        <begin position="408"/>
        <end position="619"/>
    </location>
</feature>
<dbReference type="EMBL" id="UAWG01000025">
    <property type="protein sequence ID" value="SQB61794.1"/>
    <property type="molecule type" value="Genomic_DNA"/>
</dbReference>
<dbReference type="PIRSF" id="PIRSF001084">
    <property type="entry name" value="B-galactosidase"/>
    <property type="match status" value="1"/>
</dbReference>
<evidence type="ECO:0000256" key="7">
    <source>
        <dbReference type="PIRSR" id="PIRSR001084-1"/>
    </source>
</evidence>
<keyword evidence="9" id="KW-0862">Zinc</keyword>
<evidence type="ECO:0000256" key="2">
    <source>
        <dbReference type="ARBA" id="ARBA00005940"/>
    </source>
</evidence>
<dbReference type="GO" id="GO:0006012">
    <property type="term" value="P:galactose metabolic process"/>
    <property type="evidence" value="ECO:0007669"/>
    <property type="project" value="InterPro"/>
</dbReference>
<gene>
    <name evidence="13" type="primary">pbg</name>
    <name evidence="13" type="ORF">NCTC10719_03488</name>
</gene>
<dbReference type="PANTHER" id="PTHR36447">
    <property type="entry name" value="BETA-GALACTOSIDASE GANA"/>
    <property type="match status" value="1"/>
</dbReference>
<evidence type="ECO:0000259" key="10">
    <source>
        <dbReference type="Pfam" id="PF02449"/>
    </source>
</evidence>
<feature type="binding site" evidence="8">
    <location>
        <position position="326"/>
    </location>
    <ligand>
        <name>substrate</name>
    </ligand>
</feature>
<dbReference type="InterPro" id="IPR029062">
    <property type="entry name" value="Class_I_gatase-like"/>
</dbReference>
<comment type="similarity">
    <text evidence="2 6">Belongs to the glycosyl hydrolase 42 family.</text>
</comment>
<feature type="active site" description="Proton donor" evidence="7">
    <location>
        <position position="157"/>
    </location>
</feature>
<evidence type="ECO:0000256" key="6">
    <source>
        <dbReference type="PIRNR" id="PIRNR001084"/>
    </source>
</evidence>
<feature type="domain" description="Beta-galactosidase C-terminal" evidence="12">
    <location>
        <begin position="630"/>
        <end position="688"/>
    </location>
</feature>
<evidence type="ECO:0000313" key="14">
    <source>
        <dbReference type="Proteomes" id="UP000249986"/>
    </source>
</evidence>
<dbReference type="InterPro" id="IPR013739">
    <property type="entry name" value="Beta_galactosidase_C"/>
</dbReference>
<dbReference type="GO" id="GO:0004565">
    <property type="term" value="F:beta-galactosidase activity"/>
    <property type="evidence" value="ECO:0007669"/>
    <property type="project" value="UniProtKB-EC"/>
</dbReference>
<dbReference type="InterPro" id="IPR003476">
    <property type="entry name" value="Glyco_hydro_42"/>
</dbReference>
<dbReference type="InterPro" id="IPR013529">
    <property type="entry name" value="Glyco_hydro_42_N"/>
</dbReference>
<dbReference type="AlphaFoldDB" id="A0A2X2YCE3"/>
<accession>A0A2X2YCE3</accession>
<dbReference type="GO" id="GO:0046872">
    <property type="term" value="F:metal ion binding"/>
    <property type="evidence" value="ECO:0007669"/>
    <property type="project" value="UniProtKB-KW"/>
</dbReference>
<evidence type="ECO:0000256" key="9">
    <source>
        <dbReference type="PIRSR" id="PIRSR001084-3"/>
    </source>
</evidence>
<dbReference type="GO" id="GO:0009341">
    <property type="term" value="C:beta-galactosidase complex"/>
    <property type="evidence" value="ECO:0007669"/>
    <property type="project" value="InterPro"/>
</dbReference>
<organism evidence="13 14">
    <name type="scientific">Clostridium perfringens</name>
    <dbReference type="NCBI Taxonomy" id="1502"/>
    <lineage>
        <taxon>Bacteria</taxon>
        <taxon>Bacillati</taxon>
        <taxon>Bacillota</taxon>
        <taxon>Clostridia</taxon>
        <taxon>Eubacteriales</taxon>
        <taxon>Clostridiaceae</taxon>
        <taxon>Clostridium</taxon>
    </lineage>
</organism>